<evidence type="ECO:0000313" key="4">
    <source>
        <dbReference type="Proteomes" id="UP000295525"/>
    </source>
</evidence>
<dbReference type="InterPro" id="IPR043519">
    <property type="entry name" value="NT_sf"/>
</dbReference>
<dbReference type="EMBL" id="SMAJ01000007">
    <property type="protein sequence ID" value="TCT07082.1"/>
    <property type="molecule type" value="Genomic_DNA"/>
</dbReference>
<reference evidence="3 4" key="1">
    <citation type="submission" date="2019-03" db="EMBL/GenBank/DDBJ databases">
        <title>Genomic Encyclopedia of Type Strains, Phase IV (KMG-IV): sequencing the most valuable type-strain genomes for metagenomic binning, comparative biology and taxonomic classification.</title>
        <authorList>
            <person name="Goeker M."/>
        </authorList>
    </citation>
    <scope>NUCLEOTIDE SEQUENCE [LARGE SCALE GENOMIC DNA]</scope>
    <source>
        <strain evidence="3 4">DSM 24591</strain>
    </source>
</reference>
<dbReference type="InterPro" id="IPR007685">
    <property type="entry name" value="RelA_SpoT"/>
</dbReference>
<dbReference type="PANTHER" id="PTHR41773">
    <property type="entry name" value="GTP PYROPHOSPHATASE-RELATED"/>
    <property type="match status" value="1"/>
</dbReference>
<evidence type="ECO:0000256" key="1">
    <source>
        <dbReference type="SAM" id="Coils"/>
    </source>
</evidence>
<sequence length="357" mass="40857">MFTRDLPTFLERNAISSEVWERSGFTWEQLVEIADHYEARKIALGNAAEFLVKPIQQLPQVHSVRWRIKDTEHVLEKIVRKRFEGSSKYLTITRENYTEKITDLIGLRAIHLFKVDCYRIDAALRELWKPLEKPIIYIREGDQPPVQSKSFSVKKHPAGYRSIHYVLSSQPVQEPIKFELQVRTIFEEGWSEIDHQIRYPNFSDNPLVSYFLTIFNRMAGSADEMGGFVQDLVSTLKEAQAEVENKEASLRAMENQIHELTELKKQDAESQHIISNLKSEIDSLRRMPSHDSMTALGSRAMGRKLGLFGSVDLDSAVRKIVKDSLAYSSSAKDVKELLSNTSSAAALARALKDMDKK</sequence>
<dbReference type="Pfam" id="PF04607">
    <property type="entry name" value="RelA_SpoT"/>
    <property type="match status" value="1"/>
</dbReference>
<dbReference type="PANTHER" id="PTHR41773:SF1">
    <property type="entry name" value="RELA_SPOT DOMAIN-CONTAINING PROTEIN"/>
    <property type="match status" value="1"/>
</dbReference>
<dbReference type="Gene3D" id="3.30.460.10">
    <property type="entry name" value="Beta Polymerase, domain 2"/>
    <property type="match status" value="1"/>
</dbReference>
<dbReference type="RefSeq" id="WP_132582586.1">
    <property type="nucleotide sequence ID" value="NZ_SMAJ01000007.1"/>
</dbReference>
<organism evidence="3 4">
    <name type="scientific">Paralcaligenes ureilyticus</name>
    <dbReference type="NCBI Taxonomy" id="627131"/>
    <lineage>
        <taxon>Bacteria</taxon>
        <taxon>Pseudomonadati</taxon>
        <taxon>Pseudomonadota</taxon>
        <taxon>Betaproteobacteria</taxon>
        <taxon>Burkholderiales</taxon>
        <taxon>Alcaligenaceae</taxon>
        <taxon>Paralcaligenes</taxon>
    </lineage>
</organism>
<dbReference type="CDD" id="cd05399">
    <property type="entry name" value="NT_Rel-Spo_like"/>
    <property type="match status" value="1"/>
</dbReference>
<accession>A0A4R3M263</accession>
<evidence type="ECO:0000259" key="2">
    <source>
        <dbReference type="SMART" id="SM00954"/>
    </source>
</evidence>
<keyword evidence="3" id="KW-0808">Transferase</keyword>
<feature type="domain" description="RelA/SpoT" evidence="2">
    <location>
        <begin position="66"/>
        <end position="205"/>
    </location>
</feature>
<dbReference type="GO" id="GO:0016740">
    <property type="term" value="F:transferase activity"/>
    <property type="evidence" value="ECO:0007669"/>
    <property type="project" value="UniProtKB-KW"/>
</dbReference>
<dbReference type="SUPFAM" id="SSF81301">
    <property type="entry name" value="Nucleotidyltransferase"/>
    <property type="match status" value="1"/>
</dbReference>
<dbReference type="OrthoDB" id="9789634at2"/>
<name>A0A4R3M263_9BURK</name>
<comment type="caution">
    <text evidence="3">The sequence shown here is derived from an EMBL/GenBank/DDBJ whole genome shotgun (WGS) entry which is preliminary data.</text>
</comment>
<keyword evidence="4" id="KW-1185">Reference proteome</keyword>
<gene>
    <name evidence="3" type="ORF">EDC26_107138</name>
</gene>
<evidence type="ECO:0000313" key="3">
    <source>
        <dbReference type="EMBL" id="TCT07082.1"/>
    </source>
</evidence>
<keyword evidence="1" id="KW-0175">Coiled coil</keyword>
<dbReference type="AlphaFoldDB" id="A0A4R3M263"/>
<feature type="coiled-coil region" evidence="1">
    <location>
        <begin position="229"/>
        <end position="270"/>
    </location>
</feature>
<dbReference type="Proteomes" id="UP000295525">
    <property type="component" value="Unassembled WGS sequence"/>
</dbReference>
<protein>
    <submittedName>
        <fullName evidence="3">PpGpp synthetase/RelA/SpoT-type nucleotidyltransferase</fullName>
    </submittedName>
</protein>
<dbReference type="SMART" id="SM00954">
    <property type="entry name" value="RelA_SpoT"/>
    <property type="match status" value="1"/>
</dbReference>
<dbReference type="GO" id="GO:0015969">
    <property type="term" value="P:guanosine tetraphosphate metabolic process"/>
    <property type="evidence" value="ECO:0007669"/>
    <property type="project" value="InterPro"/>
</dbReference>
<proteinExistence type="predicted"/>